<dbReference type="PANTHER" id="PTHR43415">
    <property type="entry name" value="SPERMIDINE N(1)-ACETYLTRANSFERASE"/>
    <property type="match status" value="1"/>
</dbReference>
<organism evidence="2 3">
    <name type="scientific">Hanstruepera neustonica</name>
    <dbReference type="NCBI Taxonomy" id="1445657"/>
    <lineage>
        <taxon>Bacteria</taxon>
        <taxon>Pseudomonadati</taxon>
        <taxon>Bacteroidota</taxon>
        <taxon>Flavobacteriia</taxon>
        <taxon>Flavobacteriales</taxon>
        <taxon>Flavobacteriaceae</taxon>
        <taxon>Hanstruepera</taxon>
    </lineage>
</organism>
<proteinExistence type="predicted"/>
<feature type="domain" description="N-acetyltransferase" evidence="1">
    <location>
        <begin position="9"/>
        <end position="170"/>
    </location>
</feature>
<keyword evidence="2" id="KW-0808">Transferase</keyword>
<dbReference type="Pfam" id="PF13302">
    <property type="entry name" value="Acetyltransf_3"/>
    <property type="match status" value="1"/>
</dbReference>
<comment type="caution">
    <text evidence="2">The sequence shown here is derived from an EMBL/GenBank/DDBJ whole genome shotgun (WGS) entry which is preliminary data.</text>
</comment>
<dbReference type="PANTHER" id="PTHR43415:SF3">
    <property type="entry name" value="GNAT-FAMILY ACETYLTRANSFERASE"/>
    <property type="match status" value="1"/>
</dbReference>
<dbReference type="GO" id="GO:0016747">
    <property type="term" value="F:acyltransferase activity, transferring groups other than amino-acyl groups"/>
    <property type="evidence" value="ECO:0007669"/>
    <property type="project" value="InterPro"/>
</dbReference>
<dbReference type="Gene3D" id="3.40.630.30">
    <property type="match status" value="1"/>
</dbReference>
<dbReference type="EMBL" id="POWF01000007">
    <property type="protein sequence ID" value="PNQ72707.1"/>
    <property type="molecule type" value="Genomic_DNA"/>
</dbReference>
<evidence type="ECO:0000313" key="2">
    <source>
        <dbReference type="EMBL" id="PNQ72707.1"/>
    </source>
</evidence>
<evidence type="ECO:0000313" key="3">
    <source>
        <dbReference type="Proteomes" id="UP000236641"/>
    </source>
</evidence>
<accession>A0A2K1DXG4</accession>
<dbReference type="Proteomes" id="UP000236641">
    <property type="component" value="Unassembled WGS sequence"/>
</dbReference>
<keyword evidence="3" id="KW-1185">Reference proteome</keyword>
<dbReference type="SUPFAM" id="SSF55729">
    <property type="entry name" value="Acyl-CoA N-acyltransferases (Nat)"/>
    <property type="match status" value="1"/>
</dbReference>
<dbReference type="InterPro" id="IPR000182">
    <property type="entry name" value="GNAT_dom"/>
</dbReference>
<dbReference type="AlphaFoldDB" id="A0A2K1DXG4"/>
<dbReference type="RefSeq" id="WP_103052586.1">
    <property type="nucleotide sequence ID" value="NZ_POWF01000007.1"/>
</dbReference>
<protein>
    <submittedName>
        <fullName evidence="2">GNAT family N-acetyltransferase</fullName>
    </submittedName>
</protein>
<dbReference type="PROSITE" id="PS51186">
    <property type="entry name" value="GNAT"/>
    <property type="match status" value="1"/>
</dbReference>
<reference evidence="2 3" key="1">
    <citation type="submission" date="2018-01" db="EMBL/GenBank/DDBJ databases">
        <title>The draft genome of Hanstruepera neustonica JCM19743.</title>
        <authorList>
            <person name="He R.-H."/>
            <person name="Du Z.-J."/>
        </authorList>
    </citation>
    <scope>NUCLEOTIDE SEQUENCE [LARGE SCALE GENOMIC DNA]</scope>
    <source>
        <strain evidence="2 3">JCM19743</strain>
    </source>
</reference>
<dbReference type="InterPro" id="IPR016181">
    <property type="entry name" value="Acyl_CoA_acyltransferase"/>
</dbReference>
<gene>
    <name evidence="2" type="ORF">C1T31_11235</name>
</gene>
<dbReference type="OrthoDB" id="893030at2"/>
<name>A0A2K1DXG4_9FLAO</name>
<evidence type="ECO:0000259" key="1">
    <source>
        <dbReference type="PROSITE" id="PS51186"/>
    </source>
</evidence>
<sequence>MVTLKGEHIFLRALEPEDLEFIFEIENDENLWELSNTQTPYSRYLIKQYLENAHKDIYEVKQLRLVISDYNNQTLGLIDLFNFDFKNKRAGLGILIKSEHDRYQGYGKEALKLLINYSFGQLHLHQLFCNISEENHTSLQLFKGQGFVEIGLKQDWNFDGASFKNEYLLQLINK</sequence>